<evidence type="ECO:0000256" key="1">
    <source>
        <dbReference type="SAM" id="MobiDB-lite"/>
    </source>
</evidence>
<keyword evidence="3" id="KW-1185">Reference proteome</keyword>
<gene>
    <name evidence="2" type="ORF">Cboi02_000698900</name>
</gene>
<comment type="caution">
    <text evidence="2">The sequence shown here is derived from an EMBL/GenBank/DDBJ whole genome shotgun (WGS) entry which is preliminary data.</text>
</comment>
<proteinExistence type="predicted"/>
<dbReference type="Proteomes" id="UP001165120">
    <property type="component" value="Unassembled WGS sequence"/>
</dbReference>
<evidence type="ECO:0000313" key="3">
    <source>
        <dbReference type="Proteomes" id="UP001165120"/>
    </source>
</evidence>
<reference evidence="2" key="1">
    <citation type="submission" date="2023-04" db="EMBL/GenBank/DDBJ databases">
        <title>Candida boidinii NBRC 10035.</title>
        <authorList>
            <person name="Ichikawa N."/>
            <person name="Sato H."/>
            <person name="Tonouchi N."/>
        </authorList>
    </citation>
    <scope>NUCLEOTIDE SEQUENCE</scope>
    <source>
        <strain evidence="2">NBRC 10035</strain>
    </source>
</reference>
<accession>A0A9W6WM41</accession>
<evidence type="ECO:0000313" key="2">
    <source>
        <dbReference type="EMBL" id="GME85613.1"/>
    </source>
</evidence>
<organism evidence="2 3">
    <name type="scientific">Candida boidinii</name>
    <name type="common">Yeast</name>
    <dbReference type="NCBI Taxonomy" id="5477"/>
    <lineage>
        <taxon>Eukaryota</taxon>
        <taxon>Fungi</taxon>
        <taxon>Dikarya</taxon>
        <taxon>Ascomycota</taxon>
        <taxon>Saccharomycotina</taxon>
        <taxon>Pichiomycetes</taxon>
        <taxon>Pichiales</taxon>
        <taxon>Pichiaceae</taxon>
        <taxon>Ogataea</taxon>
        <taxon>Ogataea/Candida clade</taxon>
    </lineage>
</organism>
<feature type="compositionally biased region" description="Polar residues" evidence="1">
    <location>
        <begin position="107"/>
        <end position="123"/>
    </location>
</feature>
<dbReference type="AlphaFoldDB" id="A0A9W6WM41"/>
<feature type="compositionally biased region" description="Polar residues" evidence="1">
    <location>
        <begin position="61"/>
        <end position="90"/>
    </location>
</feature>
<sequence>MPNHFENDASIEIEIGIDSRFKGESETKIYNFSFGVILNSNLRLPPKVNRYRKKNQYNNDYVTATSKNNSQDQCINNKSYNNTNDVVPQSQPLPNPPQYNEIFDSSEIGNESSNQSTSHVAKQ</sequence>
<name>A0A9W6WM41_CANBO</name>
<protein>
    <submittedName>
        <fullName evidence="2">Unnamed protein product</fullName>
    </submittedName>
</protein>
<dbReference type="EMBL" id="BSXN01007945">
    <property type="protein sequence ID" value="GME85613.1"/>
    <property type="molecule type" value="Genomic_DNA"/>
</dbReference>
<feature type="region of interest" description="Disordered" evidence="1">
    <location>
        <begin position="61"/>
        <end position="123"/>
    </location>
</feature>